<protein>
    <recommendedName>
        <fullName evidence="6">ABC transporter domain-containing protein</fullName>
    </recommendedName>
</protein>
<keyword evidence="8" id="KW-1185">Reference proteome</keyword>
<dbReference type="Pfam" id="PF00005">
    <property type="entry name" value="ABC_tran"/>
    <property type="match status" value="1"/>
</dbReference>
<feature type="domain" description="ABC transporter" evidence="6">
    <location>
        <begin position="2"/>
        <end position="219"/>
    </location>
</feature>
<dbReference type="Gene3D" id="3.40.50.300">
    <property type="entry name" value="P-loop containing nucleotide triphosphate hydrolases"/>
    <property type="match status" value="1"/>
</dbReference>
<sequence length="220" mass="22923">MIALYDVIIPGAFAGGAVSRALTWRVEAGQWAEVVGGAGSGKSALFEVLTLGSLPASGRLVVAGRNLDRAGRGGLAAVRREIGGCAQWPQVLAERTVIEHAVLPMVARGQQGRALVAAEEALGALGLDACREVCGAELSAQQRALLGVVMATVGRPKLVVVDAVQEGLEAAWRGRVLSWLWQLKEGGSTVVVLGRRPTSRAREGEVLRLGGLEVVEEASC</sequence>
<dbReference type="GO" id="GO:0005524">
    <property type="term" value="F:ATP binding"/>
    <property type="evidence" value="ECO:0007669"/>
    <property type="project" value="InterPro"/>
</dbReference>
<comment type="subcellular location">
    <subcellularLocation>
        <location evidence="1">Cell membrane</location>
        <topology evidence="1">Peripheral membrane protein</topology>
    </subcellularLocation>
</comment>
<gene>
    <name evidence="7" type="ORF">DL240_09415</name>
</gene>
<comment type="caution">
    <text evidence="7">The sequence shown here is derived from an EMBL/GenBank/DDBJ whole genome shotgun (WGS) entry which is preliminary data.</text>
</comment>
<evidence type="ECO:0000313" key="8">
    <source>
        <dbReference type="Proteomes" id="UP000249169"/>
    </source>
</evidence>
<evidence type="ECO:0000256" key="5">
    <source>
        <dbReference type="ARBA" id="ARBA00023136"/>
    </source>
</evidence>
<evidence type="ECO:0000256" key="1">
    <source>
        <dbReference type="ARBA" id="ARBA00004202"/>
    </source>
</evidence>
<keyword evidence="4" id="KW-1003">Cell membrane</keyword>
<dbReference type="RefSeq" id="WP_111729622.1">
    <property type="nucleotide sequence ID" value="NZ_QHKO01000003.1"/>
</dbReference>
<dbReference type="PROSITE" id="PS50893">
    <property type="entry name" value="ABC_TRANSPORTER_2"/>
    <property type="match status" value="1"/>
</dbReference>
<dbReference type="EMBL" id="QHKO01000003">
    <property type="protein sequence ID" value="RAL23094.1"/>
    <property type="molecule type" value="Genomic_DNA"/>
</dbReference>
<dbReference type="PANTHER" id="PTHR43166:SF9">
    <property type="entry name" value="GLUTAMATE_ASPARTATE IMPORT ATP-BINDING PROTEIN GLTL"/>
    <property type="match status" value="1"/>
</dbReference>
<evidence type="ECO:0000256" key="4">
    <source>
        <dbReference type="ARBA" id="ARBA00022475"/>
    </source>
</evidence>
<dbReference type="InterPro" id="IPR003439">
    <property type="entry name" value="ABC_transporter-like_ATP-bd"/>
</dbReference>
<dbReference type="InterPro" id="IPR050086">
    <property type="entry name" value="MetN_ABC_transporter-like"/>
</dbReference>
<reference evidence="7 8" key="1">
    <citation type="submission" date="2018-05" db="EMBL/GenBank/DDBJ databases">
        <title>Lujinxingia marina gen. nov. sp. nov., a new facultative anaerobic member of the class Deltaproteobacteria, and proposal of Lujinxingaceae fam. nov.</title>
        <authorList>
            <person name="Li C.-M."/>
        </authorList>
    </citation>
    <scope>NUCLEOTIDE SEQUENCE [LARGE SCALE GENOMIC DNA]</scope>
    <source>
        <strain evidence="7 8">B210</strain>
    </source>
</reference>
<name>A0A328C907_9DELT</name>
<keyword evidence="3" id="KW-0813">Transport</keyword>
<organism evidence="7 8">
    <name type="scientific">Lujinxingia litoralis</name>
    <dbReference type="NCBI Taxonomy" id="2211119"/>
    <lineage>
        <taxon>Bacteria</taxon>
        <taxon>Deltaproteobacteria</taxon>
        <taxon>Bradymonadales</taxon>
        <taxon>Lujinxingiaceae</taxon>
        <taxon>Lujinxingia</taxon>
    </lineage>
</organism>
<dbReference type="OrthoDB" id="5503361at2"/>
<dbReference type="Proteomes" id="UP000249169">
    <property type="component" value="Unassembled WGS sequence"/>
</dbReference>
<evidence type="ECO:0000256" key="3">
    <source>
        <dbReference type="ARBA" id="ARBA00022448"/>
    </source>
</evidence>
<dbReference type="SUPFAM" id="SSF52540">
    <property type="entry name" value="P-loop containing nucleoside triphosphate hydrolases"/>
    <property type="match status" value="1"/>
</dbReference>
<proteinExistence type="inferred from homology"/>
<evidence type="ECO:0000313" key="7">
    <source>
        <dbReference type="EMBL" id="RAL23094.1"/>
    </source>
</evidence>
<accession>A0A328C907</accession>
<dbReference type="GO" id="GO:0016887">
    <property type="term" value="F:ATP hydrolysis activity"/>
    <property type="evidence" value="ECO:0007669"/>
    <property type="project" value="InterPro"/>
</dbReference>
<evidence type="ECO:0000259" key="6">
    <source>
        <dbReference type="PROSITE" id="PS50893"/>
    </source>
</evidence>
<dbReference type="PANTHER" id="PTHR43166">
    <property type="entry name" value="AMINO ACID IMPORT ATP-BINDING PROTEIN"/>
    <property type="match status" value="1"/>
</dbReference>
<evidence type="ECO:0000256" key="2">
    <source>
        <dbReference type="ARBA" id="ARBA00005417"/>
    </source>
</evidence>
<dbReference type="GO" id="GO:0005886">
    <property type="term" value="C:plasma membrane"/>
    <property type="evidence" value="ECO:0007669"/>
    <property type="project" value="UniProtKB-SubCell"/>
</dbReference>
<keyword evidence="5" id="KW-0472">Membrane</keyword>
<comment type="similarity">
    <text evidence="2">Belongs to the ABC transporter superfamily.</text>
</comment>
<dbReference type="InterPro" id="IPR027417">
    <property type="entry name" value="P-loop_NTPase"/>
</dbReference>
<dbReference type="AlphaFoldDB" id="A0A328C907"/>